<evidence type="ECO:0000313" key="2">
    <source>
        <dbReference type="Proteomes" id="UP000828390"/>
    </source>
</evidence>
<gene>
    <name evidence="1" type="ORF">DPMN_106059</name>
</gene>
<name>A0A9D4K4E5_DREPO</name>
<proteinExistence type="predicted"/>
<reference evidence="1" key="2">
    <citation type="submission" date="2020-11" db="EMBL/GenBank/DDBJ databases">
        <authorList>
            <person name="McCartney M.A."/>
            <person name="Auch B."/>
            <person name="Kono T."/>
            <person name="Mallez S."/>
            <person name="Becker A."/>
            <person name="Gohl D.M."/>
            <person name="Silverstein K.A.T."/>
            <person name="Koren S."/>
            <person name="Bechman K.B."/>
            <person name="Herman A."/>
            <person name="Abrahante J.E."/>
            <person name="Garbe J."/>
        </authorList>
    </citation>
    <scope>NUCLEOTIDE SEQUENCE</scope>
    <source>
        <strain evidence="1">Duluth1</strain>
        <tissue evidence="1">Whole animal</tissue>
    </source>
</reference>
<accession>A0A9D4K4E5</accession>
<evidence type="ECO:0000313" key="1">
    <source>
        <dbReference type="EMBL" id="KAH3832764.1"/>
    </source>
</evidence>
<protein>
    <submittedName>
        <fullName evidence="1">Uncharacterized protein</fullName>
    </submittedName>
</protein>
<dbReference type="Proteomes" id="UP000828390">
    <property type="component" value="Unassembled WGS sequence"/>
</dbReference>
<dbReference type="AlphaFoldDB" id="A0A9D4K4E5"/>
<organism evidence="1 2">
    <name type="scientific">Dreissena polymorpha</name>
    <name type="common">Zebra mussel</name>
    <name type="synonym">Mytilus polymorpha</name>
    <dbReference type="NCBI Taxonomy" id="45954"/>
    <lineage>
        <taxon>Eukaryota</taxon>
        <taxon>Metazoa</taxon>
        <taxon>Spiralia</taxon>
        <taxon>Lophotrochozoa</taxon>
        <taxon>Mollusca</taxon>
        <taxon>Bivalvia</taxon>
        <taxon>Autobranchia</taxon>
        <taxon>Heteroconchia</taxon>
        <taxon>Euheterodonta</taxon>
        <taxon>Imparidentia</taxon>
        <taxon>Neoheterodontei</taxon>
        <taxon>Myida</taxon>
        <taxon>Dreissenoidea</taxon>
        <taxon>Dreissenidae</taxon>
        <taxon>Dreissena</taxon>
    </lineage>
</organism>
<comment type="caution">
    <text evidence="1">The sequence shown here is derived from an EMBL/GenBank/DDBJ whole genome shotgun (WGS) entry which is preliminary data.</text>
</comment>
<keyword evidence="2" id="KW-1185">Reference proteome</keyword>
<dbReference type="EMBL" id="JAIWYP010000004">
    <property type="protein sequence ID" value="KAH3832764.1"/>
    <property type="molecule type" value="Genomic_DNA"/>
</dbReference>
<reference evidence="1" key="1">
    <citation type="journal article" date="2019" name="bioRxiv">
        <title>The Genome of the Zebra Mussel, Dreissena polymorpha: A Resource for Invasive Species Research.</title>
        <authorList>
            <person name="McCartney M.A."/>
            <person name="Auch B."/>
            <person name="Kono T."/>
            <person name="Mallez S."/>
            <person name="Zhang Y."/>
            <person name="Obille A."/>
            <person name="Becker A."/>
            <person name="Abrahante J.E."/>
            <person name="Garbe J."/>
            <person name="Badalamenti J.P."/>
            <person name="Herman A."/>
            <person name="Mangelson H."/>
            <person name="Liachko I."/>
            <person name="Sullivan S."/>
            <person name="Sone E.D."/>
            <person name="Koren S."/>
            <person name="Silverstein K.A.T."/>
            <person name="Beckman K.B."/>
            <person name="Gohl D.M."/>
        </authorList>
    </citation>
    <scope>NUCLEOTIDE SEQUENCE</scope>
    <source>
        <strain evidence="1">Duluth1</strain>
        <tissue evidence="1">Whole animal</tissue>
    </source>
</reference>
<sequence length="63" mass="6890">MATPVDLDNKGDCLFLQVDLFGHNYNGPAKIFMLAKISETIGNSLVRILAEESLTVSKPRSLP</sequence>